<dbReference type="PANTHER" id="PTHR11205">
    <property type="entry name" value="RIBOSOMAL PROTEIN S7"/>
    <property type="match status" value="1"/>
</dbReference>
<dbReference type="AlphaFoldDB" id="A0A0F7DXE4"/>
<organism evidence="6">
    <name type="scientific">Lobosphaera incisa</name>
    <dbReference type="NCBI Taxonomy" id="312850"/>
    <lineage>
        <taxon>Eukaryota</taxon>
        <taxon>Viridiplantae</taxon>
        <taxon>Chlorophyta</taxon>
        <taxon>core chlorophytes</taxon>
        <taxon>Trebouxiophyceae</taxon>
        <taxon>Trebouxiales</taxon>
        <taxon>Trebouxiaceae</taxon>
        <taxon>Lobosphaera</taxon>
    </lineage>
</organism>
<feature type="region of interest" description="Disordered" evidence="4">
    <location>
        <begin position="215"/>
        <end position="239"/>
    </location>
</feature>
<gene>
    <name evidence="6" type="primary">rps7</name>
    <name evidence="6" type="ORF">LOBIN_mt036</name>
</gene>
<sequence length="536" mass="60737">MNAFKEFTNNLQGTKNPALYKKLIDSNYSRFIKWEKQNEYPFLYSRSPLFSVFFDQAFQFYKKRPQQFPVFINTNKNKTRLKTSVKGEPYITNQIGSGANKQNGNTFSHYYKAKDMEQRFINLLMVSGKKKKANQIFVTAENKFTLILEKVMESEKSLSITPKAQSLQKKQSNEKISTLVLSQIKLKTELLVSTKQKQIEKGYLFPQSVGYPISGKNVQEKGEKDGSRKKNGATQDPISSHCLSLQNSVGLLDTNRKGCGIENNLQQTSPCNLLDTPPNSGFNSTDFQCSIPHTEQNTDFKGAVGYTESVPEIITTKTEKLSLLSLNLQDKLFGYQPHFSSSYFTFPDTTGLPPQTFTQKNSPMQVTPYDYSILQKKYKKGSFKIEQGQSNHVEGEVSTLLGTKSILCSPPLQREQTGTGSGAEKNGKKAKSSLSAYLQKAVENVTPNLEIRKVRIGRKTYQVPALISQKKGEGLAIRWIIDAATQSNKKSKRDFSDSLAQELLLAYNKKGQARQKRDELHKIAQANRAYIRYRWW</sequence>
<keyword evidence="2 6" id="KW-0689">Ribosomal protein</keyword>
<dbReference type="GO" id="GO:0006412">
    <property type="term" value="P:translation"/>
    <property type="evidence" value="ECO:0007669"/>
    <property type="project" value="InterPro"/>
</dbReference>
<dbReference type="GO" id="GO:1990904">
    <property type="term" value="C:ribonucleoprotein complex"/>
    <property type="evidence" value="ECO:0007669"/>
    <property type="project" value="UniProtKB-KW"/>
</dbReference>
<evidence type="ECO:0000256" key="1">
    <source>
        <dbReference type="ARBA" id="ARBA00007151"/>
    </source>
</evidence>
<proteinExistence type="inferred from homology"/>
<evidence type="ECO:0000259" key="5">
    <source>
        <dbReference type="Pfam" id="PF00177"/>
    </source>
</evidence>
<keyword evidence="6" id="KW-0496">Mitochondrion</keyword>
<evidence type="ECO:0000313" key="6">
    <source>
        <dbReference type="EMBL" id="AKF78660.1"/>
    </source>
</evidence>
<feature type="domain" description="Small ribosomal subunit protein uS7" evidence="5">
    <location>
        <begin position="430"/>
        <end position="528"/>
    </location>
</feature>
<dbReference type="GeneID" id="24284971"/>
<evidence type="ECO:0000256" key="2">
    <source>
        <dbReference type="ARBA" id="ARBA00022980"/>
    </source>
</evidence>
<dbReference type="SUPFAM" id="SSF47973">
    <property type="entry name" value="Ribosomal protein S7"/>
    <property type="match status" value="1"/>
</dbReference>
<protein>
    <submittedName>
        <fullName evidence="6">Ribosomal protein S7</fullName>
    </submittedName>
</protein>
<dbReference type="InterPro" id="IPR036823">
    <property type="entry name" value="Ribosomal_uS7_dom_sf"/>
</dbReference>
<dbReference type="InterPro" id="IPR023798">
    <property type="entry name" value="Ribosomal_uS7_dom"/>
</dbReference>
<comment type="similarity">
    <text evidence="1">Belongs to the universal ribosomal protein uS7 family.</text>
</comment>
<evidence type="ECO:0000256" key="3">
    <source>
        <dbReference type="ARBA" id="ARBA00023274"/>
    </source>
</evidence>
<dbReference type="GO" id="GO:0005840">
    <property type="term" value="C:ribosome"/>
    <property type="evidence" value="ECO:0007669"/>
    <property type="project" value="UniProtKB-KW"/>
</dbReference>
<dbReference type="Gene3D" id="1.10.455.10">
    <property type="entry name" value="Ribosomal protein S7 domain"/>
    <property type="match status" value="1"/>
</dbReference>
<name>A0A0F7DXE4_9CHLO</name>
<reference evidence="6" key="1">
    <citation type="journal article" date="2015" name="BMC Genomics">
        <title>The complete mitochondrial genome sequence of the green microalga Lobosphaera (Parietochloris) incisa reveals a new type of palindromic repetitive repeat.</title>
        <authorList>
            <person name="Tourasse N.J."/>
            <person name="Shtaida N."/>
            <person name="Khozin-Goldberg I."/>
            <person name="Boussiba S."/>
            <person name="Vallon O."/>
        </authorList>
    </citation>
    <scope>NUCLEOTIDE SEQUENCE</scope>
    <source>
        <strain evidence="6">SAG 2468</strain>
    </source>
</reference>
<dbReference type="Pfam" id="PF00177">
    <property type="entry name" value="Ribosomal_S7"/>
    <property type="match status" value="1"/>
</dbReference>
<geneLocation type="mitochondrion" evidence="6"/>
<evidence type="ECO:0000256" key="4">
    <source>
        <dbReference type="SAM" id="MobiDB-lite"/>
    </source>
</evidence>
<dbReference type="InterPro" id="IPR000235">
    <property type="entry name" value="Ribosomal_uS7"/>
</dbReference>
<feature type="compositionally biased region" description="Basic and acidic residues" evidence="4">
    <location>
        <begin position="218"/>
        <end position="228"/>
    </location>
</feature>
<accession>A0A0F7DXE4</accession>
<dbReference type="RefSeq" id="YP_009138102.1">
    <property type="nucleotide sequence ID" value="NC_027060.1"/>
</dbReference>
<keyword evidence="3" id="KW-0687">Ribonucleoprotein</keyword>
<dbReference type="EMBL" id="KP902678">
    <property type="protein sequence ID" value="AKF78660.1"/>
    <property type="molecule type" value="Genomic_DNA"/>
</dbReference>